<keyword evidence="2" id="KW-0805">Transcription regulation</keyword>
<dbReference type="NCBIfam" id="TIGR02937">
    <property type="entry name" value="sigma70-ECF"/>
    <property type="match status" value="1"/>
</dbReference>
<dbReference type="SUPFAM" id="SSF88946">
    <property type="entry name" value="Sigma2 domain of RNA polymerase sigma factors"/>
    <property type="match status" value="1"/>
</dbReference>
<dbReference type="PANTHER" id="PTHR43133">
    <property type="entry name" value="RNA POLYMERASE ECF-TYPE SIGMA FACTO"/>
    <property type="match status" value="1"/>
</dbReference>
<dbReference type="InterPro" id="IPR013325">
    <property type="entry name" value="RNA_pol_sigma_r2"/>
</dbReference>
<gene>
    <name evidence="7" type="ORF">MFMK1_001943</name>
</gene>
<dbReference type="GO" id="GO:0003677">
    <property type="term" value="F:DNA binding"/>
    <property type="evidence" value="ECO:0007669"/>
    <property type="project" value="InterPro"/>
</dbReference>
<comment type="similarity">
    <text evidence="1">Belongs to the sigma-70 factor family. ECF subfamily.</text>
</comment>
<keyword evidence="4" id="KW-0804">Transcription</keyword>
<keyword evidence="3" id="KW-0731">Sigma factor</keyword>
<dbReference type="Proteomes" id="UP001329915">
    <property type="component" value="Chromosome"/>
</dbReference>
<dbReference type="InterPro" id="IPR007627">
    <property type="entry name" value="RNA_pol_sigma70_r2"/>
</dbReference>
<proteinExistence type="inferred from homology"/>
<dbReference type="Gene3D" id="1.10.10.10">
    <property type="entry name" value="Winged helix-like DNA-binding domain superfamily/Winged helix DNA-binding domain"/>
    <property type="match status" value="1"/>
</dbReference>
<name>A0AAU0UMV8_9FIRM</name>
<organism evidence="7 8">
    <name type="scientific">Metallumcola ferriviriculae</name>
    <dbReference type="NCBI Taxonomy" id="3039180"/>
    <lineage>
        <taxon>Bacteria</taxon>
        <taxon>Bacillati</taxon>
        <taxon>Bacillota</taxon>
        <taxon>Clostridia</taxon>
        <taxon>Neomoorellales</taxon>
        <taxon>Desulfitibacteraceae</taxon>
        <taxon>Metallumcola</taxon>
    </lineage>
</organism>
<dbReference type="InterPro" id="IPR013324">
    <property type="entry name" value="RNA_pol_sigma_r3/r4-like"/>
</dbReference>
<keyword evidence="8" id="KW-1185">Reference proteome</keyword>
<sequence length="166" mass="19705">MMLDFKKVYLEAKPKVFRYLYYQCGNKSLAEELTQETFYQVFLSRKSFKGNSNEITWVMAVARNVYLKDYNRNRLLSDHEVNVDRLTASSKEEPDSILLTKEAGEEILAILQELPENYRSVIIWREIEGLAFEDIGKLLHKSPSTVRVLLFRAKKRFRELYFKKYT</sequence>
<accession>A0AAU0UMV8</accession>
<dbReference type="InterPro" id="IPR013249">
    <property type="entry name" value="RNA_pol_sigma70_r4_t2"/>
</dbReference>
<dbReference type="InterPro" id="IPR014284">
    <property type="entry name" value="RNA_pol_sigma-70_dom"/>
</dbReference>
<reference evidence="7 8" key="1">
    <citation type="submission" date="2023-04" db="EMBL/GenBank/DDBJ databases">
        <authorList>
            <person name="Hsu D."/>
        </authorList>
    </citation>
    <scope>NUCLEOTIDE SEQUENCE [LARGE SCALE GENOMIC DNA]</scope>
    <source>
        <strain evidence="7 8">MK1</strain>
    </source>
</reference>
<evidence type="ECO:0000259" key="5">
    <source>
        <dbReference type="Pfam" id="PF04542"/>
    </source>
</evidence>
<dbReference type="CDD" id="cd06171">
    <property type="entry name" value="Sigma70_r4"/>
    <property type="match status" value="1"/>
</dbReference>
<dbReference type="RefSeq" id="WP_366921539.1">
    <property type="nucleotide sequence ID" value="NZ_CP121694.1"/>
</dbReference>
<dbReference type="GO" id="GO:0006352">
    <property type="term" value="P:DNA-templated transcription initiation"/>
    <property type="evidence" value="ECO:0007669"/>
    <property type="project" value="InterPro"/>
</dbReference>
<evidence type="ECO:0000256" key="4">
    <source>
        <dbReference type="ARBA" id="ARBA00023163"/>
    </source>
</evidence>
<evidence type="ECO:0000313" key="8">
    <source>
        <dbReference type="Proteomes" id="UP001329915"/>
    </source>
</evidence>
<dbReference type="AlphaFoldDB" id="A0AAU0UMV8"/>
<dbReference type="InterPro" id="IPR039425">
    <property type="entry name" value="RNA_pol_sigma-70-like"/>
</dbReference>
<feature type="domain" description="RNA polymerase sigma-70 region 2" evidence="5">
    <location>
        <begin position="11"/>
        <end position="74"/>
    </location>
</feature>
<dbReference type="EMBL" id="CP121694">
    <property type="protein sequence ID" value="WRO22119.1"/>
    <property type="molecule type" value="Genomic_DNA"/>
</dbReference>
<evidence type="ECO:0000256" key="1">
    <source>
        <dbReference type="ARBA" id="ARBA00010641"/>
    </source>
</evidence>
<dbReference type="KEGG" id="dbc:MFMK1_001943"/>
<dbReference type="InterPro" id="IPR036388">
    <property type="entry name" value="WH-like_DNA-bd_sf"/>
</dbReference>
<dbReference type="Gene3D" id="1.10.1740.10">
    <property type="match status" value="1"/>
</dbReference>
<dbReference type="SUPFAM" id="SSF88659">
    <property type="entry name" value="Sigma3 and sigma4 domains of RNA polymerase sigma factors"/>
    <property type="match status" value="1"/>
</dbReference>
<dbReference type="PANTHER" id="PTHR43133:SF51">
    <property type="entry name" value="RNA POLYMERASE SIGMA FACTOR"/>
    <property type="match status" value="1"/>
</dbReference>
<dbReference type="Pfam" id="PF08281">
    <property type="entry name" value="Sigma70_r4_2"/>
    <property type="match status" value="1"/>
</dbReference>
<evidence type="ECO:0000313" key="7">
    <source>
        <dbReference type="EMBL" id="WRO22119.1"/>
    </source>
</evidence>
<evidence type="ECO:0000256" key="2">
    <source>
        <dbReference type="ARBA" id="ARBA00023015"/>
    </source>
</evidence>
<dbReference type="Pfam" id="PF04542">
    <property type="entry name" value="Sigma70_r2"/>
    <property type="match status" value="1"/>
</dbReference>
<dbReference type="GO" id="GO:0016987">
    <property type="term" value="F:sigma factor activity"/>
    <property type="evidence" value="ECO:0007669"/>
    <property type="project" value="UniProtKB-KW"/>
</dbReference>
<evidence type="ECO:0000256" key="3">
    <source>
        <dbReference type="ARBA" id="ARBA00023082"/>
    </source>
</evidence>
<evidence type="ECO:0000259" key="6">
    <source>
        <dbReference type="Pfam" id="PF08281"/>
    </source>
</evidence>
<protein>
    <submittedName>
        <fullName evidence="7">RNA polymerase sigma factor</fullName>
    </submittedName>
</protein>
<feature type="domain" description="RNA polymerase sigma factor 70 region 4 type 2" evidence="6">
    <location>
        <begin position="105"/>
        <end position="156"/>
    </location>
</feature>